<dbReference type="Pfam" id="PF13545">
    <property type="entry name" value="HTH_Crp_2"/>
    <property type="match status" value="1"/>
</dbReference>
<dbReference type="GO" id="GO:0003677">
    <property type="term" value="F:DNA binding"/>
    <property type="evidence" value="ECO:0007669"/>
    <property type="project" value="UniProtKB-KW"/>
</dbReference>
<evidence type="ECO:0000256" key="2">
    <source>
        <dbReference type="ARBA" id="ARBA00023125"/>
    </source>
</evidence>
<dbReference type="PANTHER" id="PTHR24567">
    <property type="entry name" value="CRP FAMILY TRANSCRIPTIONAL REGULATORY PROTEIN"/>
    <property type="match status" value="1"/>
</dbReference>
<dbReference type="SUPFAM" id="SSF46785">
    <property type="entry name" value="Winged helix' DNA-binding domain"/>
    <property type="match status" value="1"/>
</dbReference>
<dbReference type="InterPro" id="IPR018490">
    <property type="entry name" value="cNMP-bd_dom_sf"/>
</dbReference>
<dbReference type="InterPro" id="IPR050397">
    <property type="entry name" value="Env_Response_Regulators"/>
</dbReference>
<dbReference type="AlphaFoldDB" id="A0A0E2H8Y8"/>
<feature type="domain" description="Cyclic nucleotide-binding" evidence="4">
    <location>
        <begin position="9"/>
        <end position="111"/>
    </location>
</feature>
<gene>
    <name evidence="6" type="ORF">HMPREF1090_03053</name>
</gene>
<evidence type="ECO:0000256" key="3">
    <source>
        <dbReference type="ARBA" id="ARBA00023163"/>
    </source>
</evidence>
<dbReference type="InterPro" id="IPR000595">
    <property type="entry name" value="cNMP-bd_dom"/>
</dbReference>
<dbReference type="SUPFAM" id="SSF51206">
    <property type="entry name" value="cAMP-binding domain-like"/>
    <property type="match status" value="1"/>
</dbReference>
<dbReference type="Proteomes" id="UP000013085">
    <property type="component" value="Unassembled WGS sequence"/>
</dbReference>
<dbReference type="SMART" id="SM00100">
    <property type="entry name" value="cNMP"/>
    <property type="match status" value="1"/>
</dbReference>
<accession>A0A0E2H8Y8</accession>
<dbReference type="Gene3D" id="2.60.120.10">
    <property type="entry name" value="Jelly Rolls"/>
    <property type="match status" value="1"/>
</dbReference>
<dbReference type="GeneID" id="57960556"/>
<protein>
    <recommendedName>
        <fullName evidence="8">Crp/Fnr family transcriptional regulator</fullName>
    </recommendedName>
</protein>
<dbReference type="GO" id="GO:0005829">
    <property type="term" value="C:cytosol"/>
    <property type="evidence" value="ECO:0007669"/>
    <property type="project" value="TreeGrafter"/>
</dbReference>
<dbReference type="GO" id="GO:0003700">
    <property type="term" value="F:DNA-binding transcription factor activity"/>
    <property type="evidence" value="ECO:0007669"/>
    <property type="project" value="TreeGrafter"/>
</dbReference>
<keyword evidence="2" id="KW-0238">DNA-binding</keyword>
<evidence type="ECO:0000313" key="6">
    <source>
        <dbReference type="EMBL" id="ENZ13117.1"/>
    </source>
</evidence>
<organism evidence="6 7">
    <name type="scientific">[Clostridium] clostridioforme 90A8</name>
    <dbReference type="NCBI Taxonomy" id="999408"/>
    <lineage>
        <taxon>Bacteria</taxon>
        <taxon>Bacillati</taxon>
        <taxon>Bacillota</taxon>
        <taxon>Clostridia</taxon>
        <taxon>Lachnospirales</taxon>
        <taxon>Lachnospiraceae</taxon>
        <taxon>Enterocloster</taxon>
    </lineage>
</organism>
<evidence type="ECO:0000259" key="5">
    <source>
        <dbReference type="PROSITE" id="PS51063"/>
    </source>
</evidence>
<reference evidence="6 7" key="1">
    <citation type="submission" date="2013-01" db="EMBL/GenBank/DDBJ databases">
        <title>The Genome Sequence of Clostridium clostridioforme 90A8.</title>
        <authorList>
            <consortium name="The Broad Institute Genome Sequencing Platform"/>
            <person name="Earl A."/>
            <person name="Ward D."/>
            <person name="Feldgarden M."/>
            <person name="Gevers D."/>
            <person name="Courvalin P."/>
            <person name="Lambert T."/>
            <person name="Walker B."/>
            <person name="Young S.K."/>
            <person name="Zeng Q."/>
            <person name="Gargeya S."/>
            <person name="Fitzgerald M."/>
            <person name="Haas B."/>
            <person name="Abouelleil A."/>
            <person name="Alvarado L."/>
            <person name="Arachchi H.M."/>
            <person name="Berlin A.M."/>
            <person name="Chapman S.B."/>
            <person name="Dewar J."/>
            <person name="Goldberg J."/>
            <person name="Griggs A."/>
            <person name="Gujja S."/>
            <person name="Hansen M."/>
            <person name="Howarth C."/>
            <person name="Imamovic A."/>
            <person name="Larimer J."/>
            <person name="McCowan C."/>
            <person name="Murphy C."/>
            <person name="Neiman D."/>
            <person name="Pearson M."/>
            <person name="Priest M."/>
            <person name="Roberts A."/>
            <person name="Saif S."/>
            <person name="Shea T."/>
            <person name="Sisk P."/>
            <person name="Sykes S."/>
            <person name="Wortman J."/>
            <person name="Nusbaum C."/>
            <person name="Birren B."/>
        </authorList>
    </citation>
    <scope>NUCLEOTIDE SEQUENCE [LARGE SCALE GENOMIC DNA]</scope>
    <source>
        <strain evidence="6 7">90A8</strain>
    </source>
</reference>
<evidence type="ECO:0000256" key="1">
    <source>
        <dbReference type="ARBA" id="ARBA00023015"/>
    </source>
</evidence>
<dbReference type="PATRIC" id="fig|999408.3.peg.3295"/>
<evidence type="ECO:0008006" key="8">
    <source>
        <dbReference type="Google" id="ProtNLM"/>
    </source>
</evidence>
<dbReference type="InterPro" id="IPR014710">
    <property type="entry name" value="RmlC-like_jellyroll"/>
</dbReference>
<dbReference type="InterPro" id="IPR036390">
    <property type="entry name" value="WH_DNA-bd_sf"/>
</dbReference>
<evidence type="ECO:0000259" key="4">
    <source>
        <dbReference type="PROSITE" id="PS50042"/>
    </source>
</evidence>
<name>A0A0E2H8Y8_9FIRM</name>
<dbReference type="InterPro" id="IPR012318">
    <property type="entry name" value="HTH_CRP"/>
</dbReference>
<proteinExistence type="predicted"/>
<dbReference type="EMBL" id="AGYR01000035">
    <property type="protein sequence ID" value="ENZ13117.1"/>
    <property type="molecule type" value="Genomic_DNA"/>
</dbReference>
<dbReference type="HOGENOM" id="CLU_075053_4_1_9"/>
<dbReference type="PROSITE" id="PS50042">
    <property type="entry name" value="CNMP_BINDING_3"/>
    <property type="match status" value="1"/>
</dbReference>
<dbReference type="RefSeq" id="WP_002587720.1">
    <property type="nucleotide sequence ID" value="NZ_KB850977.1"/>
</dbReference>
<keyword evidence="1" id="KW-0805">Transcription regulation</keyword>
<evidence type="ECO:0000313" key="7">
    <source>
        <dbReference type="Proteomes" id="UP000013085"/>
    </source>
</evidence>
<keyword evidence="3" id="KW-0804">Transcription</keyword>
<feature type="domain" description="HTH crp-type" evidence="5">
    <location>
        <begin position="150"/>
        <end position="216"/>
    </location>
</feature>
<dbReference type="PANTHER" id="PTHR24567:SF58">
    <property type="entry name" value="CYCLIC AMP-BINDING REGULATORY PROTEIN"/>
    <property type="match status" value="1"/>
</dbReference>
<dbReference type="CDD" id="cd00038">
    <property type="entry name" value="CAP_ED"/>
    <property type="match status" value="1"/>
</dbReference>
<dbReference type="Pfam" id="PF00027">
    <property type="entry name" value="cNMP_binding"/>
    <property type="match status" value="1"/>
</dbReference>
<sequence length="216" mass="24633">MTEYFQKNLFKDISIDEYKKLLSCLDGRTKQFKAGETICDYDEGFHEIGIIGKGTASVVRYEYNGARTILERLGPQDIFGHLLSYEGSEHAGISVVCDSPCDILFIHYATIGSPCTKSCAHHHQLTQNLLDLITERALNLSRRVEVLSQRTIREKLICYFMQLAAQAKASSFSLPFTMVDLADYLSIDRSAMTRELKRMKEEGLIEMDKRCVRLFL</sequence>
<comment type="caution">
    <text evidence="6">The sequence shown here is derived from an EMBL/GenBank/DDBJ whole genome shotgun (WGS) entry which is preliminary data.</text>
</comment>
<dbReference type="PROSITE" id="PS51063">
    <property type="entry name" value="HTH_CRP_2"/>
    <property type="match status" value="1"/>
</dbReference>